<evidence type="ECO:0000313" key="9">
    <source>
        <dbReference type="EMBL" id="TCK72030.1"/>
    </source>
</evidence>
<dbReference type="InterPro" id="IPR036286">
    <property type="entry name" value="LexA/Signal_pep-like_sf"/>
</dbReference>
<comment type="similarity">
    <text evidence="2 7">Belongs to the peptidase S26 family.</text>
</comment>
<dbReference type="Pfam" id="PF10502">
    <property type="entry name" value="Peptidase_S26"/>
    <property type="match status" value="1"/>
</dbReference>
<keyword evidence="5 7" id="KW-0378">Hydrolase</keyword>
<evidence type="ECO:0000256" key="4">
    <source>
        <dbReference type="ARBA" id="ARBA00019232"/>
    </source>
</evidence>
<dbReference type="InterPro" id="IPR000223">
    <property type="entry name" value="Pept_S26A_signal_pept_1"/>
</dbReference>
<dbReference type="CDD" id="cd06530">
    <property type="entry name" value="S26_SPase_I"/>
    <property type="match status" value="1"/>
</dbReference>
<comment type="catalytic activity">
    <reaction evidence="1 7">
        <text>Cleavage of hydrophobic, N-terminal signal or leader sequences from secreted and periplasmic proteins.</text>
        <dbReference type="EC" id="3.4.21.89"/>
    </reaction>
</comment>
<dbReference type="EC" id="3.4.21.89" evidence="3 7"/>
<comment type="caution">
    <text evidence="9">The sequence shown here is derived from an EMBL/GenBank/DDBJ whole genome shotgun (WGS) entry which is preliminary data.</text>
</comment>
<organism evidence="9 10">
    <name type="scientific">Acidipila rosea</name>
    <dbReference type="NCBI Taxonomy" id="768535"/>
    <lineage>
        <taxon>Bacteria</taxon>
        <taxon>Pseudomonadati</taxon>
        <taxon>Acidobacteriota</taxon>
        <taxon>Terriglobia</taxon>
        <taxon>Terriglobales</taxon>
        <taxon>Acidobacteriaceae</taxon>
        <taxon>Acidipila</taxon>
    </lineage>
</organism>
<dbReference type="PANTHER" id="PTHR43390">
    <property type="entry name" value="SIGNAL PEPTIDASE I"/>
    <property type="match status" value="1"/>
</dbReference>
<keyword evidence="7" id="KW-1133">Transmembrane helix</keyword>
<feature type="active site" evidence="6">
    <location>
        <position position="123"/>
    </location>
</feature>
<dbReference type="GO" id="GO:0016020">
    <property type="term" value="C:membrane"/>
    <property type="evidence" value="ECO:0007669"/>
    <property type="project" value="UniProtKB-SubCell"/>
</dbReference>
<feature type="transmembrane region" description="Helical" evidence="7">
    <location>
        <begin position="29"/>
        <end position="53"/>
    </location>
</feature>
<dbReference type="AlphaFoldDB" id="A0A4R1L4Q6"/>
<dbReference type="Gene3D" id="2.10.109.10">
    <property type="entry name" value="Umud Fragment, subunit A"/>
    <property type="match status" value="1"/>
</dbReference>
<dbReference type="NCBIfam" id="TIGR02227">
    <property type="entry name" value="sigpep_I_bact"/>
    <property type="match status" value="1"/>
</dbReference>
<dbReference type="PROSITE" id="PS00760">
    <property type="entry name" value="SPASE_I_2"/>
    <property type="match status" value="1"/>
</dbReference>
<feature type="active site" evidence="6">
    <location>
        <position position="57"/>
    </location>
</feature>
<keyword evidence="7" id="KW-0472">Membrane</keyword>
<gene>
    <name evidence="9" type="ORF">C7378_2662</name>
</gene>
<dbReference type="PROSITE" id="PS00761">
    <property type="entry name" value="SPASE_I_3"/>
    <property type="match status" value="1"/>
</dbReference>
<evidence type="ECO:0000256" key="7">
    <source>
        <dbReference type="RuleBase" id="RU362042"/>
    </source>
</evidence>
<dbReference type="EMBL" id="SMGK01000004">
    <property type="protein sequence ID" value="TCK72030.1"/>
    <property type="molecule type" value="Genomic_DNA"/>
</dbReference>
<evidence type="ECO:0000256" key="3">
    <source>
        <dbReference type="ARBA" id="ARBA00013208"/>
    </source>
</evidence>
<name>A0A4R1L4Q6_9BACT</name>
<sequence>MSPATKISPVSTKPAASAKINQQETPFEALASICSVLVVGLFILTFLAQNYLIPSGSMKNTLLVGDHLLVDRITLMPPASWMPLIRYREPRRGDIVVFLKPVNQPGIDATDADGTPQHTPLVKRLIGVPGDHIHLRNGIVIVNGVAQPVGFAQPTTTDNFNEFLDDFPAVPPAEVPGSAESWAVNFSSYIQDGDLVVPPGMYFMMGDNRHNSLDSRYWGLVPRANILGRPLFNYWSFKAADGQLEQTGFSHQLAWISHVLVHFFPDTRWKRTFHVVR</sequence>
<evidence type="ECO:0000313" key="10">
    <source>
        <dbReference type="Proteomes" id="UP000295210"/>
    </source>
</evidence>
<reference evidence="9 10" key="1">
    <citation type="submission" date="2019-03" db="EMBL/GenBank/DDBJ databases">
        <title>Genomic Encyclopedia of Type Strains, Phase IV (KMG-IV): sequencing the most valuable type-strain genomes for metagenomic binning, comparative biology and taxonomic classification.</title>
        <authorList>
            <person name="Goeker M."/>
        </authorList>
    </citation>
    <scope>NUCLEOTIDE SEQUENCE [LARGE SCALE GENOMIC DNA]</scope>
    <source>
        <strain evidence="9 10">DSM 103428</strain>
    </source>
</reference>
<evidence type="ECO:0000256" key="1">
    <source>
        <dbReference type="ARBA" id="ARBA00000677"/>
    </source>
</evidence>
<keyword evidence="10" id="KW-1185">Reference proteome</keyword>
<dbReference type="OrthoDB" id="128315at2"/>
<feature type="domain" description="Peptidase S26" evidence="8">
    <location>
        <begin position="29"/>
        <end position="235"/>
    </location>
</feature>
<proteinExistence type="inferred from homology"/>
<keyword evidence="7" id="KW-0645">Protease</keyword>
<dbReference type="InterPro" id="IPR019758">
    <property type="entry name" value="Pept_S26A_signal_pept_1_CS"/>
</dbReference>
<keyword evidence="7" id="KW-0812">Transmembrane</keyword>
<evidence type="ECO:0000256" key="6">
    <source>
        <dbReference type="PIRSR" id="PIRSR600223-1"/>
    </source>
</evidence>
<accession>A0A4R1L4Q6</accession>
<evidence type="ECO:0000259" key="8">
    <source>
        <dbReference type="Pfam" id="PF10502"/>
    </source>
</evidence>
<dbReference type="GO" id="GO:0004252">
    <property type="term" value="F:serine-type endopeptidase activity"/>
    <property type="evidence" value="ECO:0007669"/>
    <property type="project" value="InterPro"/>
</dbReference>
<dbReference type="Proteomes" id="UP000295210">
    <property type="component" value="Unassembled WGS sequence"/>
</dbReference>
<dbReference type="InterPro" id="IPR019533">
    <property type="entry name" value="Peptidase_S26"/>
</dbReference>
<dbReference type="PRINTS" id="PR00727">
    <property type="entry name" value="LEADERPTASE"/>
</dbReference>
<evidence type="ECO:0000256" key="2">
    <source>
        <dbReference type="ARBA" id="ARBA00009370"/>
    </source>
</evidence>
<dbReference type="SUPFAM" id="SSF51306">
    <property type="entry name" value="LexA/Signal peptidase"/>
    <property type="match status" value="1"/>
</dbReference>
<protein>
    <recommendedName>
        <fullName evidence="4 7">Signal peptidase I</fullName>
        <ecNumber evidence="3 7">3.4.21.89</ecNumber>
    </recommendedName>
</protein>
<comment type="subcellular location">
    <subcellularLocation>
        <location evidence="7">Membrane</location>
        <topology evidence="7">Single-pass type II membrane protein</topology>
    </subcellularLocation>
</comment>
<dbReference type="GO" id="GO:0009003">
    <property type="term" value="F:signal peptidase activity"/>
    <property type="evidence" value="ECO:0007669"/>
    <property type="project" value="UniProtKB-EC"/>
</dbReference>
<dbReference type="PANTHER" id="PTHR43390:SF1">
    <property type="entry name" value="CHLOROPLAST PROCESSING PEPTIDASE"/>
    <property type="match status" value="1"/>
</dbReference>
<dbReference type="InterPro" id="IPR019757">
    <property type="entry name" value="Pept_S26A_signal_pept_1_Lys-AS"/>
</dbReference>
<dbReference type="GO" id="GO:0006465">
    <property type="term" value="P:signal peptide processing"/>
    <property type="evidence" value="ECO:0007669"/>
    <property type="project" value="InterPro"/>
</dbReference>
<evidence type="ECO:0000256" key="5">
    <source>
        <dbReference type="ARBA" id="ARBA00022801"/>
    </source>
</evidence>
<dbReference type="RefSeq" id="WP_131997481.1">
    <property type="nucleotide sequence ID" value="NZ_SMGK01000004.1"/>
</dbReference>